<dbReference type="GO" id="GO:0005634">
    <property type="term" value="C:nucleus"/>
    <property type="evidence" value="ECO:0007669"/>
    <property type="project" value="UniProtKB-SubCell"/>
</dbReference>
<sequence>ALCLSFCQLLFICTDSANDQLNVPVSFLYGNNLRFADKMDLDLMDIDRQLELLDEIEVEERASRSSLAPITVPEPITVPAPKRRKTLIAVNTAPVAGKAHSSATVKHHSIILNDRIPETGEYVPVTFLDGRRKYLAVEEIKQKELLPSATARQPLVLDELSRLVENAERLMSFKRIIETSEPNVSTNASSPAISESSQLWVKKYEPVRYLDLISSEAVNRQLLSWLKAWDYSVFGIEPKPSGTTTTSTISDDVGDRAPPPSSSTSRFGKSGQSASGTARHDAAEKELNISMLDPRDGRPFYRLVLLSGPPGLGKTTLAHLLARHAGYQVIEMNSSDDRSPAAMRERLETVASSQTSLNPTIAANSTVLKPSCLILDEVDGALPAAVEVLSTAACNAAPVAGERKRAGKKTPKCSCLASARDLHLQRPLCPITASSSSPWCALLYSPTSQHRPQSPNLAPGLDCQNGGHCCRKKFSLQPSRL</sequence>
<dbReference type="SUPFAM" id="SSF52540">
    <property type="entry name" value="P-loop containing nucleoside triphosphate hydrolases"/>
    <property type="match status" value="1"/>
</dbReference>
<dbReference type="SMART" id="SM00382">
    <property type="entry name" value="AAA"/>
    <property type="match status" value="1"/>
</dbReference>
<gene>
    <name evidence="7" type="primary">CTF18</name>
    <name evidence="7" type="ORF">TR149291</name>
</gene>
<dbReference type="Pfam" id="PF00004">
    <property type="entry name" value="AAA"/>
    <property type="match status" value="1"/>
</dbReference>
<accession>A0A0X3NZ29</accession>
<dbReference type="CDD" id="cd00009">
    <property type="entry name" value="AAA"/>
    <property type="match status" value="1"/>
</dbReference>
<dbReference type="InterPro" id="IPR027417">
    <property type="entry name" value="P-loop_NTPase"/>
</dbReference>
<proteinExistence type="inferred from homology"/>
<evidence type="ECO:0000256" key="1">
    <source>
        <dbReference type="ARBA" id="ARBA00004123"/>
    </source>
</evidence>
<feature type="domain" description="AAA+ ATPase" evidence="6">
    <location>
        <begin position="300"/>
        <end position="438"/>
    </location>
</feature>
<dbReference type="PANTHER" id="PTHR46765:SF1">
    <property type="entry name" value="P-LOOP CONTAINING NUCLEOSIDE TRIPHOSPHATE HYDROLASES SUPERFAMILY PROTEIN"/>
    <property type="match status" value="1"/>
</dbReference>
<feature type="signal peptide" evidence="5">
    <location>
        <begin position="1"/>
        <end position="17"/>
    </location>
</feature>
<feature type="region of interest" description="Disordered" evidence="4">
    <location>
        <begin position="240"/>
        <end position="281"/>
    </location>
</feature>
<dbReference type="PANTHER" id="PTHR46765">
    <property type="entry name" value="P-LOOP CONTAINING NUCLEOSIDE TRIPHOSPHATE HYDROLASES SUPERFAMILY PROTEIN"/>
    <property type="match status" value="1"/>
</dbReference>
<dbReference type="EMBL" id="GEEE01018340">
    <property type="protein sequence ID" value="JAP44885.1"/>
    <property type="molecule type" value="Transcribed_RNA"/>
</dbReference>
<evidence type="ECO:0000256" key="5">
    <source>
        <dbReference type="SAM" id="SignalP"/>
    </source>
</evidence>
<dbReference type="EMBL" id="GEEE01010932">
    <property type="protein sequence ID" value="JAP52293.1"/>
    <property type="molecule type" value="Transcribed_RNA"/>
</dbReference>
<dbReference type="AlphaFoldDB" id="A0A0X3NZ29"/>
<dbReference type="InterPro" id="IPR053016">
    <property type="entry name" value="CTF18-RFC_complex"/>
</dbReference>
<feature type="chain" id="PRO_5007440418" evidence="5">
    <location>
        <begin position="18"/>
        <end position="481"/>
    </location>
</feature>
<feature type="non-terminal residue" evidence="7">
    <location>
        <position position="1"/>
    </location>
</feature>
<comment type="subcellular location">
    <subcellularLocation>
        <location evidence="1">Nucleus</location>
    </subcellularLocation>
</comment>
<feature type="compositionally biased region" description="Polar residues" evidence="4">
    <location>
        <begin position="262"/>
        <end position="276"/>
    </location>
</feature>
<keyword evidence="2" id="KW-0539">Nucleus</keyword>
<dbReference type="InterPro" id="IPR003959">
    <property type="entry name" value="ATPase_AAA_core"/>
</dbReference>
<reference evidence="7" key="1">
    <citation type="submission" date="2016-01" db="EMBL/GenBank/DDBJ databases">
        <title>Reference transcriptome for the parasite Schistocephalus solidus: insights into the molecular evolution of parasitism.</title>
        <authorList>
            <person name="Hebert F.O."/>
            <person name="Grambauer S."/>
            <person name="Barber I."/>
            <person name="Landry C.R."/>
            <person name="Aubin-Horth N."/>
        </authorList>
    </citation>
    <scope>NUCLEOTIDE SEQUENCE</scope>
</reference>
<dbReference type="GO" id="GO:0016887">
    <property type="term" value="F:ATP hydrolysis activity"/>
    <property type="evidence" value="ECO:0007669"/>
    <property type="project" value="InterPro"/>
</dbReference>
<evidence type="ECO:0000256" key="3">
    <source>
        <dbReference type="ARBA" id="ARBA00043975"/>
    </source>
</evidence>
<organism evidence="7">
    <name type="scientific">Schistocephalus solidus</name>
    <name type="common">Tapeworm</name>
    <dbReference type="NCBI Taxonomy" id="70667"/>
    <lineage>
        <taxon>Eukaryota</taxon>
        <taxon>Metazoa</taxon>
        <taxon>Spiralia</taxon>
        <taxon>Lophotrochozoa</taxon>
        <taxon>Platyhelminthes</taxon>
        <taxon>Cestoda</taxon>
        <taxon>Eucestoda</taxon>
        <taxon>Diphyllobothriidea</taxon>
        <taxon>Diphyllobothriidae</taxon>
        <taxon>Schistocephalus</taxon>
    </lineage>
</organism>
<evidence type="ECO:0000313" key="7">
    <source>
        <dbReference type="EMBL" id="JAP44885.1"/>
    </source>
</evidence>
<dbReference type="GO" id="GO:0005524">
    <property type="term" value="F:ATP binding"/>
    <property type="evidence" value="ECO:0007669"/>
    <property type="project" value="InterPro"/>
</dbReference>
<feature type="compositionally biased region" description="Low complexity" evidence="4">
    <location>
        <begin position="241"/>
        <end position="250"/>
    </location>
</feature>
<evidence type="ECO:0000256" key="4">
    <source>
        <dbReference type="SAM" id="MobiDB-lite"/>
    </source>
</evidence>
<protein>
    <submittedName>
        <fullName evidence="7">Chromosome transmission fidelity protein 18 homolog</fullName>
    </submittedName>
</protein>
<keyword evidence="5" id="KW-0732">Signal</keyword>
<evidence type="ECO:0000259" key="6">
    <source>
        <dbReference type="SMART" id="SM00382"/>
    </source>
</evidence>
<dbReference type="Gene3D" id="3.40.50.300">
    <property type="entry name" value="P-loop containing nucleotide triphosphate hydrolases"/>
    <property type="match status" value="1"/>
</dbReference>
<dbReference type="InterPro" id="IPR003593">
    <property type="entry name" value="AAA+_ATPase"/>
</dbReference>
<evidence type="ECO:0000256" key="2">
    <source>
        <dbReference type="ARBA" id="ARBA00023242"/>
    </source>
</evidence>
<comment type="similarity">
    <text evidence="3">Belongs to the activator 1 small subunits family. CTF18 subfamily.</text>
</comment>
<name>A0A0X3NZ29_SCHSO</name>